<dbReference type="KEGG" id="mff:MFFC18_16220"/>
<dbReference type="RefSeq" id="WP_075085441.1">
    <property type="nucleotide sequence ID" value="NZ_CP042912.1"/>
</dbReference>
<feature type="binding site" evidence="14">
    <location>
        <position position="457"/>
    </location>
    <ligand>
        <name>substrate</name>
        <note>ligand shared between dimeric partners</note>
    </ligand>
</feature>
<proteinExistence type="inferred from homology"/>
<dbReference type="Gene3D" id="1.10.1040.10">
    <property type="entry name" value="N-(1-d-carboxylethyl)-l-norvaline Dehydrogenase, domain 2"/>
    <property type="match status" value="1"/>
</dbReference>
<feature type="active site" description="Proton acceptor" evidence="13">
    <location>
        <position position="195"/>
    </location>
</feature>
<feature type="binding site" description="in other chain" evidence="14">
    <location>
        <begin position="198"/>
        <end position="199"/>
    </location>
    <ligand>
        <name>substrate</name>
        <note>ligand shared between dimeric partners</note>
    </ligand>
</feature>
<organism evidence="18 19">
    <name type="scientific">Mariniblastus fucicola</name>
    <dbReference type="NCBI Taxonomy" id="980251"/>
    <lineage>
        <taxon>Bacteria</taxon>
        <taxon>Pseudomonadati</taxon>
        <taxon>Planctomycetota</taxon>
        <taxon>Planctomycetia</taxon>
        <taxon>Pirellulales</taxon>
        <taxon>Pirellulaceae</taxon>
        <taxon>Mariniblastus</taxon>
    </lineage>
</organism>
<dbReference type="InterPro" id="IPR006113">
    <property type="entry name" value="6PGDH_Gnd/GntZ"/>
</dbReference>
<accession>A0A5B9PG71</accession>
<keyword evidence="7 12" id="KW-0521">NADP</keyword>
<dbReference type="PIRSF" id="PIRSF000109">
    <property type="entry name" value="6PGD"/>
    <property type="match status" value="1"/>
</dbReference>
<dbReference type="EMBL" id="CP042912">
    <property type="protein sequence ID" value="QEG21763.1"/>
    <property type="molecule type" value="Genomic_DNA"/>
</dbReference>
<feature type="binding site" description="in other chain" evidence="14">
    <location>
        <position position="203"/>
    </location>
    <ligand>
        <name>substrate</name>
        <note>ligand shared between dimeric partners</note>
    </ligand>
</feature>
<keyword evidence="9 16" id="KW-0311">Gluconate utilization</keyword>
<dbReference type="FunFam" id="1.20.5.320:FF:000002">
    <property type="entry name" value="6-phosphogluconate dehydrogenase, decarboxylating"/>
    <property type="match status" value="1"/>
</dbReference>
<dbReference type="InterPro" id="IPR006115">
    <property type="entry name" value="6PGDH_NADP-bd"/>
</dbReference>
<dbReference type="GO" id="GO:0019521">
    <property type="term" value="P:D-gluconate metabolic process"/>
    <property type="evidence" value="ECO:0007669"/>
    <property type="project" value="UniProtKB-KW"/>
</dbReference>
<evidence type="ECO:0000256" key="7">
    <source>
        <dbReference type="ARBA" id="ARBA00022857"/>
    </source>
</evidence>
<evidence type="ECO:0000313" key="18">
    <source>
        <dbReference type="EMBL" id="QEG21763.1"/>
    </source>
</evidence>
<dbReference type="InterPro" id="IPR006183">
    <property type="entry name" value="Pgluconate_DH"/>
</dbReference>
<dbReference type="GO" id="GO:0004616">
    <property type="term" value="F:phosphogluconate dehydrogenase (decarboxylating) activity"/>
    <property type="evidence" value="ECO:0007669"/>
    <property type="project" value="UniProtKB-EC"/>
</dbReference>
<feature type="binding site" evidence="15">
    <location>
        <position position="114"/>
    </location>
    <ligand>
        <name>NADP(+)</name>
        <dbReference type="ChEBI" id="CHEBI:58349"/>
    </ligand>
</feature>
<feature type="binding site" description="in other chain" evidence="14">
    <location>
        <position position="114"/>
    </location>
    <ligand>
        <name>substrate</name>
        <note>ligand shared between dimeric partners</note>
    </ligand>
</feature>
<keyword evidence="8 12" id="KW-0560">Oxidoreductase</keyword>
<dbReference type="EC" id="1.1.1.44" evidence="5 12"/>
<dbReference type="InterPro" id="IPR008927">
    <property type="entry name" value="6-PGluconate_DH-like_C_sf"/>
</dbReference>
<evidence type="ECO:0000256" key="4">
    <source>
        <dbReference type="ARBA" id="ARBA00011738"/>
    </source>
</evidence>
<feature type="active site" description="Proton donor" evidence="13">
    <location>
        <position position="202"/>
    </location>
</feature>
<name>A0A5B9PG71_9BACT</name>
<dbReference type="UniPathway" id="UPA00115">
    <property type="reaction ID" value="UER00410"/>
</dbReference>
<dbReference type="Gene3D" id="1.20.5.320">
    <property type="entry name" value="6-Phosphogluconate Dehydrogenase, domain 3"/>
    <property type="match status" value="1"/>
</dbReference>
<evidence type="ECO:0000256" key="14">
    <source>
        <dbReference type="PIRSR" id="PIRSR000109-2"/>
    </source>
</evidence>
<evidence type="ECO:0000313" key="19">
    <source>
        <dbReference type="Proteomes" id="UP000322214"/>
    </source>
</evidence>
<dbReference type="STRING" id="980251.GCA_001642875_03223"/>
<keyword evidence="19" id="KW-1185">Reference proteome</keyword>
<comment type="function">
    <text evidence="1 12">Catalyzes the oxidative decarboxylation of 6-phosphogluconate to ribulose 5-phosphate and CO(2), with concomitant reduction of NADP to NADPH.</text>
</comment>
<feature type="binding site" evidence="15">
    <location>
        <begin position="86"/>
        <end position="88"/>
    </location>
    <ligand>
        <name>NADP(+)</name>
        <dbReference type="ChEBI" id="CHEBI:58349"/>
    </ligand>
</feature>
<evidence type="ECO:0000256" key="8">
    <source>
        <dbReference type="ARBA" id="ARBA00023002"/>
    </source>
</evidence>
<evidence type="ECO:0000256" key="5">
    <source>
        <dbReference type="ARBA" id="ARBA00013011"/>
    </source>
</evidence>
<feature type="binding site" evidence="14">
    <location>
        <position position="463"/>
    </location>
    <ligand>
        <name>substrate</name>
        <note>ligand shared between dimeric partners</note>
    </ligand>
</feature>
<dbReference type="GO" id="GO:0050661">
    <property type="term" value="F:NADP binding"/>
    <property type="evidence" value="ECO:0007669"/>
    <property type="project" value="InterPro"/>
</dbReference>
<reference evidence="18 19" key="1">
    <citation type="submission" date="2019-08" db="EMBL/GenBank/DDBJ databases">
        <title>Deep-cultivation of Planctomycetes and their phenomic and genomic characterization uncovers novel biology.</title>
        <authorList>
            <person name="Wiegand S."/>
            <person name="Jogler M."/>
            <person name="Boedeker C."/>
            <person name="Pinto D."/>
            <person name="Vollmers J."/>
            <person name="Rivas-Marin E."/>
            <person name="Kohn T."/>
            <person name="Peeters S.H."/>
            <person name="Heuer A."/>
            <person name="Rast P."/>
            <person name="Oberbeckmann S."/>
            <person name="Bunk B."/>
            <person name="Jeske O."/>
            <person name="Meyerdierks A."/>
            <person name="Storesund J.E."/>
            <person name="Kallscheuer N."/>
            <person name="Luecker S."/>
            <person name="Lage O.M."/>
            <person name="Pohl T."/>
            <person name="Merkel B.J."/>
            <person name="Hornburger P."/>
            <person name="Mueller R.-W."/>
            <person name="Bruemmer F."/>
            <person name="Labrenz M."/>
            <person name="Spormann A.M."/>
            <person name="Op den Camp H."/>
            <person name="Overmann J."/>
            <person name="Amann R."/>
            <person name="Jetten M.S.M."/>
            <person name="Mascher T."/>
            <person name="Medema M.H."/>
            <person name="Devos D.P."/>
            <person name="Kaster A.-K."/>
            <person name="Ovreas L."/>
            <person name="Rohde M."/>
            <person name="Galperin M.Y."/>
            <person name="Jogler C."/>
        </authorList>
    </citation>
    <scope>NUCLEOTIDE SEQUENCE [LARGE SCALE GENOMIC DNA]</scope>
    <source>
        <strain evidence="18 19">FC18</strain>
    </source>
</reference>
<dbReference type="Pfam" id="PF03446">
    <property type="entry name" value="NAD_binding_2"/>
    <property type="match status" value="1"/>
</dbReference>
<evidence type="ECO:0000256" key="6">
    <source>
        <dbReference type="ARBA" id="ARBA00018193"/>
    </source>
</evidence>
<evidence type="ECO:0000256" key="12">
    <source>
        <dbReference type="PIRNR" id="PIRNR000109"/>
    </source>
</evidence>
<dbReference type="InterPro" id="IPR006184">
    <property type="entry name" value="6PGdom_BS"/>
</dbReference>
<dbReference type="InterPro" id="IPR006114">
    <property type="entry name" value="6PGDH_C"/>
</dbReference>
<dbReference type="Gene3D" id="3.40.50.720">
    <property type="entry name" value="NAD(P)-binding Rossmann-like Domain"/>
    <property type="match status" value="1"/>
</dbReference>
<dbReference type="InterPro" id="IPR036291">
    <property type="entry name" value="NAD(P)-bd_dom_sf"/>
</dbReference>
<dbReference type="NCBIfam" id="NF006765">
    <property type="entry name" value="PRK09287.1"/>
    <property type="match status" value="1"/>
</dbReference>
<feature type="binding site" description="in other chain" evidence="14">
    <location>
        <begin position="140"/>
        <end position="142"/>
    </location>
    <ligand>
        <name>substrate</name>
        <note>ligand shared between dimeric partners</note>
    </ligand>
</feature>
<evidence type="ECO:0000256" key="15">
    <source>
        <dbReference type="PIRSR" id="PIRSR000109-3"/>
    </source>
</evidence>
<feature type="binding site" evidence="15">
    <location>
        <begin position="21"/>
        <end position="26"/>
    </location>
    <ligand>
        <name>NADP(+)</name>
        <dbReference type="ChEBI" id="CHEBI:58349"/>
    </ligand>
</feature>
<dbReference type="FunFam" id="3.40.50.720:FF:000007">
    <property type="entry name" value="6-phosphogluconate dehydrogenase, decarboxylating"/>
    <property type="match status" value="1"/>
</dbReference>
<dbReference type="SMART" id="SM01350">
    <property type="entry name" value="6PGD"/>
    <property type="match status" value="1"/>
</dbReference>
<dbReference type="AlphaFoldDB" id="A0A5B9PG71"/>
<evidence type="ECO:0000256" key="3">
    <source>
        <dbReference type="ARBA" id="ARBA00008419"/>
    </source>
</evidence>
<dbReference type="SUPFAM" id="SSF51735">
    <property type="entry name" value="NAD(P)-binding Rossmann-fold domains"/>
    <property type="match status" value="1"/>
</dbReference>
<dbReference type="OrthoDB" id="9804542at2"/>
<feature type="binding site" description="in other chain" evidence="14">
    <location>
        <position position="299"/>
    </location>
    <ligand>
        <name>substrate</name>
        <note>ligand shared between dimeric partners</note>
    </ligand>
</feature>
<protein>
    <recommendedName>
        <fullName evidence="6 12">6-phosphogluconate dehydrogenase, decarboxylating</fullName>
        <ecNumber evidence="5 12">1.1.1.44</ecNumber>
    </recommendedName>
</protein>
<dbReference type="Pfam" id="PF00393">
    <property type="entry name" value="6PGD"/>
    <property type="match status" value="1"/>
</dbReference>
<evidence type="ECO:0000259" key="17">
    <source>
        <dbReference type="SMART" id="SM01350"/>
    </source>
</evidence>
<dbReference type="SUPFAM" id="SSF48179">
    <property type="entry name" value="6-phosphogluconate dehydrogenase C-terminal domain-like"/>
    <property type="match status" value="1"/>
</dbReference>
<evidence type="ECO:0000256" key="13">
    <source>
        <dbReference type="PIRSR" id="PIRSR000109-1"/>
    </source>
</evidence>
<evidence type="ECO:0000256" key="16">
    <source>
        <dbReference type="RuleBase" id="RU000485"/>
    </source>
</evidence>
<dbReference type="NCBIfam" id="TIGR00873">
    <property type="entry name" value="gnd"/>
    <property type="match status" value="1"/>
</dbReference>
<comment type="similarity">
    <text evidence="3 12 16">Belongs to the 6-phosphogluconate dehydrogenase family.</text>
</comment>
<dbReference type="Proteomes" id="UP000322214">
    <property type="component" value="Chromosome"/>
</dbReference>
<keyword evidence="10 12" id="KW-0570">Pentose shunt</keyword>
<evidence type="ECO:0000256" key="9">
    <source>
        <dbReference type="ARBA" id="ARBA00023064"/>
    </source>
</evidence>
<dbReference type="GO" id="GO:0006098">
    <property type="term" value="P:pentose-phosphate shunt"/>
    <property type="evidence" value="ECO:0007669"/>
    <property type="project" value="UniProtKB-UniPathway"/>
</dbReference>
<dbReference type="PRINTS" id="PR00076">
    <property type="entry name" value="6PGDHDRGNASE"/>
</dbReference>
<dbReference type="InterPro" id="IPR013328">
    <property type="entry name" value="6PGD_dom2"/>
</dbReference>
<evidence type="ECO:0000256" key="11">
    <source>
        <dbReference type="ARBA" id="ARBA00048640"/>
    </source>
</evidence>
<sequence>MPKQGSNRRPSLSEADIGLIGLAVMGENLVLNMASHDFTVAVYNRTTSKVDNFIEGRASGKSIIGTHSLEELCSKLKRPRRVMIMVKAGGPVDAVIAGLLPFLEEGDIVIDGGNSEFPDSVRRTEDLAAKGILYIGTGVSGGEEGALKGPSIMPGGNPEAWPHVKPIFQAISAKTDKGEPCCDWVGRGGAGHFVKMVHNGIEYGDMQMICETYQMMKSGLGMSNDEMHEVFARWNNGVLDSYLVEITRDILGYREDDGSATVDVILDTAGQKGTGKWTAITALDVGQPLTLIGEAVFARCLSALKDERVAASKVLNGPEVSFDGDKAAFVNDLEQALYASKIVSYAQGYQLMRAVSDERDWELNYGGIAMMWRGGCIIRSAFLNNIRDAFEKDSGLTNLLLDPFFEKAVETAQASWRNVVATGVKLGIPLPAISSALCYYDGYRTERLPANLLQAQRDYFGAHTYERLDKERGEYFHTNWTGRGGTTSSTSYNV</sequence>
<evidence type="ECO:0000256" key="1">
    <source>
        <dbReference type="ARBA" id="ARBA00002526"/>
    </source>
</evidence>
<dbReference type="PROSITE" id="PS00461">
    <property type="entry name" value="6PGD"/>
    <property type="match status" value="1"/>
</dbReference>
<dbReference type="PANTHER" id="PTHR11811">
    <property type="entry name" value="6-PHOSPHOGLUCONATE DEHYDROGENASE"/>
    <property type="match status" value="1"/>
</dbReference>
<evidence type="ECO:0000256" key="2">
    <source>
        <dbReference type="ARBA" id="ARBA00004874"/>
    </source>
</evidence>
<gene>
    <name evidence="18" type="primary">gndA</name>
    <name evidence="18" type="ORF">MFFC18_16220</name>
</gene>
<comment type="catalytic activity">
    <reaction evidence="11 12 16">
        <text>6-phospho-D-gluconate + NADP(+) = D-ribulose 5-phosphate + CO2 + NADPH</text>
        <dbReference type="Rhea" id="RHEA:10116"/>
        <dbReference type="ChEBI" id="CHEBI:16526"/>
        <dbReference type="ChEBI" id="CHEBI:57783"/>
        <dbReference type="ChEBI" id="CHEBI:58121"/>
        <dbReference type="ChEBI" id="CHEBI:58349"/>
        <dbReference type="ChEBI" id="CHEBI:58759"/>
        <dbReference type="EC" id="1.1.1.44"/>
    </reaction>
</comment>
<dbReference type="FunFam" id="1.10.1040.10:FF:000002">
    <property type="entry name" value="6-phosphogluconate dehydrogenase, decarboxylating"/>
    <property type="match status" value="1"/>
</dbReference>
<feature type="binding site" evidence="15">
    <location>
        <begin position="44"/>
        <end position="46"/>
    </location>
    <ligand>
        <name>NADP(+)</name>
        <dbReference type="ChEBI" id="CHEBI:58349"/>
    </ligand>
</feature>
<feature type="domain" description="6-phosphogluconate dehydrogenase C-terminal" evidence="17">
    <location>
        <begin position="191"/>
        <end position="481"/>
    </location>
</feature>
<comment type="pathway">
    <text evidence="2 12 16">Carbohydrate degradation; pentose phosphate pathway; D-ribulose 5-phosphate from D-glucose 6-phosphate (oxidative stage): step 3/3.</text>
</comment>
<evidence type="ECO:0000256" key="10">
    <source>
        <dbReference type="ARBA" id="ARBA00023126"/>
    </source>
</evidence>
<feature type="binding site" description="in other chain" evidence="14">
    <location>
        <position position="272"/>
    </location>
    <ligand>
        <name>substrate</name>
        <note>ligand shared between dimeric partners</note>
    </ligand>
</feature>
<comment type="subunit">
    <text evidence="4 12">Homodimer.</text>
</comment>